<evidence type="ECO:0000313" key="10">
    <source>
        <dbReference type="Proteomes" id="UP000275846"/>
    </source>
</evidence>
<organism evidence="11">
    <name type="scientific">Schistocephalus solidus</name>
    <name type="common">Tapeworm</name>
    <dbReference type="NCBI Taxonomy" id="70667"/>
    <lineage>
        <taxon>Eukaryota</taxon>
        <taxon>Metazoa</taxon>
        <taxon>Spiralia</taxon>
        <taxon>Lophotrochozoa</taxon>
        <taxon>Platyhelminthes</taxon>
        <taxon>Cestoda</taxon>
        <taxon>Eucestoda</taxon>
        <taxon>Diphyllobothriidea</taxon>
        <taxon>Diphyllobothriidae</taxon>
        <taxon>Schistocephalus</taxon>
    </lineage>
</organism>
<dbReference type="STRING" id="70667.A0A183SE85"/>
<keyword evidence="10" id="KW-1185">Reference proteome</keyword>
<dbReference type="Gene3D" id="3.30.160.60">
    <property type="entry name" value="Classic Zinc Finger"/>
    <property type="match status" value="2"/>
</dbReference>
<dbReference type="Proteomes" id="UP000275846">
    <property type="component" value="Unassembled WGS sequence"/>
</dbReference>
<keyword evidence="2" id="KW-0677">Repeat</keyword>
<protein>
    <submittedName>
        <fullName evidence="11">C2H2-type domain-containing protein</fullName>
    </submittedName>
</protein>
<accession>A0A183SE85</accession>
<keyword evidence="3 7" id="KW-0863">Zinc-finger</keyword>
<dbReference type="GO" id="GO:0003700">
    <property type="term" value="F:DNA-binding transcription factor activity"/>
    <property type="evidence" value="ECO:0007669"/>
    <property type="project" value="InterPro"/>
</dbReference>
<reference evidence="11" key="1">
    <citation type="submission" date="2016-06" db="UniProtKB">
        <authorList>
            <consortium name="WormBaseParasite"/>
        </authorList>
    </citation>
    <scope>IDENTIFICATION</scope>
</reference>
<evidence type="ECO:0000256" key="4">
    <source>
        <dbReference type="ARBA" id="ARBA00022833"/>
    </source>
</evidence>
<reference evidence="9 10" key="2">
    <citation type="submission" date="2018-11" db="EMBL/GenBank/DDBJ databases">
        <authorList>
            <consortium name="Pathogen Informatics"/>
        </authorList>
    </citation>
    <scope>NUCLEOTIDE SEQUENCE [LARGE SCALE GENOMIC DNA]</scope>
    <source>
        <strain evidence="9 10">NST_G2</strain>
    </source>
</reference>
<dbReference type="InterPro" id="IPR036236">
    <property type="entry name" value="Znf_C2H2_sf"/>
</dbReference>
<evidence type="ECO:0000256" key="6">
    <source>
        <dbReference type="ARBA" id="ARBA00023163"/>
    </source>
</evidence>
<sequence>MKRSVKTGSAIYEANRIATAKAKRTTRKSTAPRTNNVAAQALPTCPRCQRIFCARIGLFGHIQTQCTNNPKIPIFTSNSANPPSDSPTLTSGINSITPTIMETTSLYSSPVCTTTVTTTTFAFTTITTTISDLDSLLICAQCNRTFTSRIGLVGHLQIHRTETGEPVPGAPTHSRDRRLHCPQRTRAFTHRMSLFSHMRIHDCGLHRNADNTDTSCTPSAPAILTTTATPTTMNDIPLTSPDVSCEQCARNFNSHIGLVGHLRIHRTEAGEPVPGAPTYSHRARCARLHCPLCSRTLTHRKGLLGHMRLHDNLR</sequence>
<evidence type="ECO:0000256" key="5">
    <source>
        <dbReference type="ARBA" id="ARBA00023015"/>
    </source>
</evidence>
<dbReference type="OrthoDB" id="8117402at2759"/>
<evidence type="ECO:0000313" key="11">
    <source>
        <dbReference type="WBParaSite" id="SSLN_0000262001-mRNA-1"/>
    </source>
</evidence>
<proteinExistence type="predicted"/>
<evidence type="ECO:0000256" key="1">
    <source>
        <dbReference type="ARBA" id="ARBA00022723"/>
    </source>
</evidence>
<dbReference type="InterPro" id="IPR013087">
    <property type="entry name" value="Znf_C2H2_type"/>
</dbReference>
<feature type="domain" description="C2H2-type" evidence="8">
    <location>
        <begin position="137"/>
        <end position="164"/>
    </location>
</feature>
<dbReference type="AlphaFoldDB" id="A0A183SE85"/>
<evidence type="ECO:0000313" key="9">
    <source>
        <dbReference type="EMBL" id="VDL88918.1"/>
    </source>
</evidence>
<gene>
    <name evidence="9" type="ORF">SSLN_LOCUS2533</name>
</gene>
<dbReference type="PROSITE" id="PS00028">
    <property type="entry name" value="ZINC_FINGER_C2H2_1"/>
    <property type="match status" value="3"/>
</dbReference>
<evidence type="ECO:0000259" key="8">
    <source>
        <dbReference type="PROSITE" id="PS50157"/>
    </source>
</evidence>
<dbReference type="GO" id="GO:0008270">
    <property type="term" value="F:zinc ion binding"/>
    <property type="evidence" value="ECO:0007669"/>
    <property type="project" value="UniProtKB-KW"/>
</dbReference>
<dbReference type="PANTHER" id="PTHR45988">
    <property type="entry name" value="C2H2 TYPE ZINC FINGER TRANSCRIPTION FACTOR FAMILY-RELATED"/>
    <property type="match status" value="1"/>
</dbReference>
<evidence type="ECO:0000256" key="3">
    <source>
        <dbReference type="ARBA" id="ARBA00022771"/>
    </source>
</evidence>
<keyword evidence="1" id="KW-0479">Metal-binding</keyword>
<evidence type="ECO:0000256" key="2">
    <source>
        <dbReference type="ARBA" id="ARBA00022737"/>
    </source>
</evidence>
<keyword evidence="6" id="KW-0804">Transcription</keyword>
<dbReference type="PANTHER" id="PTHR45988:SF57">
    <property type="entry name" value="OS06G0304200 PROTEIN"/>
    <property type="match status" value="1"/>
</dbReference>
<feature type="domain" description="C2H2-type" evidence="8">
    <location>
        <begin position="243"/>
        <end position="270"/>
    </location>
</feature>
<dbReference type="SMART" id="SM00355">
    <property type="entry name" value="ZnF_C2H2"/>
    <property type="match status" value="5"/>
</dbReference>
<keyword evidence="5" id="KW-0805">Transcription regulation</keyword>
<feature type="domain" description="C2H2-type" evidence="8">
    <location>
        <begin position="288"/>
        <end position="314"/>
    </location>
</feature>
<dbReference type="GO" id="GO:0005634">
    <property type="term" value="C:nucleus"/>
    <property type="evidence" value="ECO:0007669"/>
    <property type="project" value="TreeGrafter"/>
</dbReference>
<dbReference type="InterPro" id="IPR044653">
    <property type="entry name" value="AZF1/2/3-like"/>
</dbReference>
<evidence type="ECO:0000256" key="7">
    <source>
        <dbReference type="PROSITE-ProRule" id="PRU00042"/>
    </source>
</evidence>
<dbReference type="GO" id="GO:0000976">
    <property type="term" value="F:transcription cis-regulatory region binding"/>
    <property type="evidence" value="ECO:0007669"/>
    <property type="project" value="TreeGrafter"/>
</dbReference>
<dbReference type="SUPFAM" id="SSF57667">
    <property type="entry name" value="beta-beta-alpha zinc fingers"/>
    <property type="match status" value="1"/>
</dbReference>
<name>A0A183SE85_SCHSO</name>
<dbReference type="WBParaSite" id="SSLN_0000262001-mRNA-1">
    <property type="protein sequence ID" value="SSLN_0000262001-mRNA-1"/>
    <property type="gene ID" value="SSLN_0000262001"/>
</dbReference>
<keyword evidence="4" id="KW-0862">Zinc</keyword>
<dbReference type="EMBL" id="UYSU01032277">
    <property type="protein sequence ID" value="VDL88918.1"/>
    <property type="molecule type" value="Genomic_DNA"/>
</dbReference>
<dbReference type="PROSITE" id="PS50157">
    <property type="entry name" value="ZINC_FINGER_C2H2_2"/>
    <property type="match status" value="3"/>
</dbReference>